<proteinExistence type="predicted"/>
<dbReference type="eggNOG" id="ENOG5032JBN">
    <property type="taxonomic scope" value="Bacteria"/>
</dbReference>
<dbReference type="STRING" id="326427.Cagg_2162"/>
<reference evidence="1" key="1">
    <citation type="submission" date="2008-12" db="EMBL/GenBank/DDBJ databases">
        <title>Complete sequence of Chloroflexus aggregans DSM 9485.</title>
        <authorList>
            <consortium name="US DOE Joint Genome Institute"/>
            <person name="Lucas S."/>
            <person name="Copeland A."/>
            <person name="Lapidus A."/>
            <person name="Glavina del Rio T."/>
            <person name="Dalin E."/>
            <person name="Tice H."/>
            <person name="Pitluck S."/>
            <person name="Foster B."/>
            <person name="Larimer F."/>
            <person name="Land M."/>
            <person name="Hauser L."/>
            <person name="Kyrpides N."/>
            <person name="Mikhailova N."/>
            <person name="Bryant D."/>
            <person name="Richardson P."/>
        </authorList>
    </citation>
    <scope>NUCLEOTIDE SEQUENCE</scope>
    <source>
        <strain evidence="1">DSM 9485</strain>
    </source>
</reference>
<keyword evidence="2" id="KW-1185">Reference proteome</keyword>
<protein>
    <submittedName>
        <fullName evidence="1">Uncharacterized protein</fullName>
    </submittedName>
</protein>
<name>B8GCK1_CHLAD</name>
<dbReference type="Proteomes" id="UP000002508">
    <property type="component" value="Chromosome"/>
</dbReference>
<gene>
    <name evidence="1" type="ordered locus">Cagg_2162</name>
</gene>
<dbReference type="AlphaFoldDB" id="B8GCK1"/>
<dbReference type="KEGG" id="cag:Cagg_2162"/>
<organism evidence="1 2">
    <name type="scientific">Chloroflexus aggregans (strain MD-66 / DSM 9485)</name>
    <dbReference type="NCBI Taxonomy" id="326427"/>
    <lineage>
        <taxon>Bacteria</taxon>
        <taxon>Bacillati</taxon>
        <taxon>Chloroflexota</taxon>
        <taxon>Chloroflexia</taxon>
        <taxon>Chloroflexales</taxon>
        <taxon>Chloroflexineae</taxon>
        <taxon>Chloroflexaceae</taxon>
        <taxon>Chloroflexus</taxon>
    </lineage>
</organism>
<dbReference type="EMBL" id="CP001337">
    <property type="protein sequence ID" value="ACL25045.1"/>
    <property type="molecule type" value="Genomic_DNA"/>
</dbReference>
<evidence type="ECO:0000313" key="2">
    <source>
        <dbReference type="Proteomes" id="UP000002508"/>
    </source>
</evidence>
<sequence length="101" mass="11715">MADELATGRNACYQRLATIFPTGALVWIESEEYDAENMCWRVTLLHRNTSGQWERLRYRYDVVADILHFTGMTPVRDEEAVRIRRTAPRLTIGRTVQARSA</sequence>
<dbReference type="RefSeq" id="WP_015940903.1">
    <property type="nucleotide sequence ID" value="NC_011831.1"/>
</dbReference>
<evidence type="ECO:0000313" key="1">
    <source>
        <dbReference type="EMBL" id="ACL25045.1"/>
    </source>
</evidence>
<accession>B8GCK1</accession>
<dbReference type="OrthoDB" id="163553at2"/>
<dbReference type="HOGENOM" id="CLU_2300769_0_0_0"/>